<dbReference type="PRINTS" id="PR00502">
    <property type="entry name" value="NUDIXFAMILY"/>
</dbReference>
<sequence>MAQIYRIYINETLVLITQSIPVDNSNYQELDTENFNFLTFYRKVKNAPVPKSYFLLTADARKLFKSIKKTLQLVGAAGGLVRNEENKYLFIFRKGKWDLPKGKIDSGERTRDAAVREVEEECGIKVNKLGEKICKTWHVYEMGGSVVLKKTSWYHMVAKNQPHLIPQLEEGITDARWISPGDFGIVRANTYGLVLDILGTVE</sequence>
<dbReference type="GO" id="GO:0006754">
    <property type="term" value="P:ATP biosynthetic process"/>
    <property type="evidence" value="ECO:0007669"/>
    <property type="project" value="TreeGrafter"/>
</dbReference>
<proteinExistence type="inferred from homology"/>
<dbReference type="AlphaFoldDB" id="A0A7K1Y0K2"/>
<dbReference type="PROSITE" id="PS51462">
    <property type="entry name" value="NUDIX"/>
    <property type="match status" value="1"/>
</dbReference>
<keyword evidence="1 2" id="KW-0378">Hydrolase</keyword>
<name>A0A7K1Y0K2_9SPHI</name>
<dbReference type="Pfam" id="PF00293">
    <property type="entry name" value="NUDIX"/>
    <property type="match status" value="1"/>
</dbReference>
<comment type="caution">
    <text evidence="4">The sequence shown here is derived from an EMBL/GenBank/DDBJ whole genome shotgun (WGS) entry which is preliminary data.</text>
</comment>
<keyword evidence="5" id="KW-1185">Reference proteome</keyword>
<dbReference type="InterPro" id="IPR020084">
    <property type="entry name" value="NUDIX_hydrolase_CS"/>
</dbReference>
<accession>A0A7K1Y0K2</accession>
<evidence type="ECO:0000256" key="2">
    <source>
        <dbReference type="RuleBase" id="RU003476"/>
    </source>
</evidence>
<dbReference type="GO" id="GO:0006167">
    <property type="term" value="P:AMP biosynthetic process"/>
    <property type="evidence" value="ECO:0007669"/>
    <property type="project" value="TreeGrafter"/>
</dbReference>
<evidence type="ECO:0000259" key="3">
    <source>
        <dbReference type="PROSITE" id="PS51462"/>
    </source>
</evidence>
<evidence type="ECO:0000313" key="4">
    <source>
        <dbReference type="EMBL" id="MXV16804.1"/>
    </source>
</evidence>
<dbReference type="Proteomes" id="UP000451233">
    <property type="component" value="Unassembled WGS sequence"/>
</dbReference>
<evidence type="ECO:0000256" key="1">
    <source>
        <dbReference type="ARBA" id="ARBA00022801"/>
    </source>
</evidence>
<dbReference type="PROSITE" id="PS00893">
    <property type="entry name" value="NUDIX_BOX"/>
    <property type="match status" value="1"/>
</dbReference>
<protein>
    <submittedName>
        <fullName evidence="4">NUDIX domain-containing protein</fullName>
    </submittedName>
</protein>
<dbReference type="PANTHER" id="PTHR21340">
    <property type="entry name" value="DIADENOSINE 5,5-P1,P4-TETRAPHOSPHATE PYROPHOSPHOHYDROLASE MUTT"/>
    <property type="match status" value="1"/>
</dbReference>
<dbReference type="InterPro" id="IPR051325">
    <property type="entry name" value="Nudix_hydrolase_domain"/>
</dbReference>
<dbReference type="InterPro" id="IPR015797">
    <property type="entry name" value="NUDIX_hydrolase-like_dom_sf"/>
</dbReference>
<dbReference type="PANTHER" id="PTHR21340:SF0">
    <property type="entry name" value="BIS(5'-NUCLEOSYL)-TETRAPHOSPHATASE [ASYMMETRICAL]"/>
    <property type="match status" value="1"/>
</dbReference>
<dbReference type="InterPro" id="IPR000086">
    <property type="entry name" value="NUDIX_hydrolase_dom"/>
</dbReference>
<dbReference type="Gene3D" id="3.90.79.10">
    <property type="entry name" value="Nucleoside Triphosphate Pyrophosphohydrolase"/>
    <property type="match status" value="1"/>
</dbReference>
<gene>
    <name evidence="4" type="ORF">GS398_15990</name>
</gene>
<feature type="domain" description="Nudix hydrolase" evidence="3">
    <location>
        <begin position="72"/>
        <end position="199"/>
    </location>
</feature>
<dbReference type="SUPFAM" id="SSF55811">
    <property type="entry name" value="Nudix"/>
    <property type="match status" value="1"/>
</dbReference>
<dbReference type="CDD" id="cd03673">
    <property type="entry name" value="NUDIX_Ap6A_hydrolase"/>
    <property type="match status" value="1"/>
</dbReference>
<evidence type="ECO:0000313" key="5">
    <source>
        <dbReference type="Proteomes" id="UP000451233"/>
    </source>
</evidence>
<dbReference type="EMBL" id="WVHS01000003">
    <property type="protein sequence ID" value="MXV16804.1"/>
    <property type="molecule type" value="Genomic_DNA"/>
</dbReference>
<dbReference type="InterPro" id="IPR020476">
    <property type="entry name" value="Nudix_hydrolase"/>
</dbReference>
<organism evidence="4 5">
    <name type="scientific">Hufsiella ginkgonis</name>
    <dbReference type="NCBI Taxonomy" id="2695274"/>
    <lineage>
        <taxon>Bacteria</taxon>
        <taxon>Pseudomonadati</taxon>
        <taxon>Bacteroidota</taxon>
        <taxon>Sphingobacteriia</taxon>
        <taxon>Sphingobacteriales</taxon>
        <taxon>Sphingobacteriaceae</taxon>
        <taxon>Hufsiella</taxon>
    </lineage>
</organism>
<dbReference type="GO" id="GO:0004081">
    <property type="term" value="F:bis(5'-nucleosyl)-tetraphosphatase (asymmetrical) activity"/>
    <property type="evidence" value="ECO:0007669"/>
    <property type="project" value="TreeGrafter"/>
</dbReference>
<comment type="similarity">
    <text evidence="2">Belongs to the Nudix hydrolase family.</text>
</comment>
<reference evidence="4 5" key="1">
    <citation type="submission" date="2019-11" db="EMBL/GenBank/DDBJ databases">
        <title>Pedobacter sp. HMF7056 Genome sequencing and assembly.</title>
        <authorList>
            <person name="Kang H."/>
            <person name="Kim H."/>
            <person name="Joh K."/>
        </authorList>
    </citation>
    <scope>NUCLEOTIDE SEQUENCE [LARGE SCALE GENOMIC DNA]</scope>
    <source>
        <strain evidence="4 5">HMF7056</strain>
    </source>
</reference>